<gene>
    <name evidence="1" type="ORF">HQ399_06850</name>
</gene>
<name>A0ABD7EM42_AERJA</name>
<sequence>MELKKVVYMINCKTITVTSLLTVLLCGCAKNTVHSDGSQTIALNKGAIIHSEEITSHFFFSDVDFGLNDKIDAAAICHGAENVVQIETKRGFWDSVFGSLSAGLYAPRTTRIDCAG</sequence>
<accession>A0ABD7EM42</accession>
<reference evidence="1 2" key="1">
    <citation type="journal article" date="2021" name="Front. Microbiol.">
        <title>Prevalence and Genetic Analysis of Chromosomal mcr-3/7 in Aeromonas From U.S. Animal-Derived Samples.</title>
        <authorList>
            <person name="Wang Y."/>
            <person name="Hou N."/>
            <person name="Rasooly R."/>
            <person name="Gu Y."/>
            <person name="He X."/>
        </authorList>
    </citation>
    <scope>NUCLEOTIDE SEQUENCE [LARGE SCALE GENOMIC DNA]</scope>
    <source>
        <strain evidence="1 2">4608</strain>
    </source>
</reference>
<evidence type="ECO:0008006" key="3">
    <source>
        <dbReference type="Google" id="ProtNLM"/>
    </source>
</evidence>
<dbReference type="RefSeq" id="WP_156852341.1">
    <property type="nucleotide sequence ID" value="NZ_CAWPET010000098.1"/>
</dbReference>
<dbReference type="Proteomes" id="UP000679312">
    <property type="component" value="Chromosome"/>
</dbReference>
<dbReference type="EMBL" id="CP053881">
    <property type="protein sequence ID" value="QWL61984.1"/>
    <property type="molecule type" value="Genomic_DNA"/>
</dbReference>
<dbReference type="Pfam" id="PF06291">
    <property type="entry name" value="Lambda_Bor"/>
    <property type="match status" value="1"/>
</dbReference>
<protein>
    <recommendedName>
        <fullName evidence="3">Lipoprotein bor</fullName>
    </recommendedName>
</protein>
<organism evidence="1 2">
    <name type="scientific">Aeromonas jandaei</name>
    <dbReference type="NCBI Taxonomy" id="650"/>
    <lineage>
        <taxon>Bacteria</taxon>
        <taxon>Pseudomonadati</taxon>
        <taxon>Pseudomonadota</taxon>
        <taxon>Gammaproteobacteria</taxon>
        <taxon>Aeromonadales</taxon>
        <taxon>Aeromonadaceae</taxon>
        <taxon>Aeromonas</taxon>
    </lineage>
</organism>
<evidence type="ECO:0000313" key="1">
    <source>
        <dbReference type="EMBL" id="QWL61984.1"/>
    </source>
</evidence>
<proteinExistence type="predicted"/>
<dbReference type="InterPro" id="IPR010438">
    <property type="entry name" value="Lambda_Bor"/>
</dbReference>
<dbReference type="PROSITE" id="PS51257">
    <property type="entry name" value="PROKAR_LIPOPROTEIN"/>
    <property type="match status" value="1"/>
</dbReference>
<evidence type="ECO:0000313" key="2">
    <source>
        <dbReference type="Proteomes" id="UP000679312"/>
    </source>
</evidence>
<dbReference type="AlphaFoldDB" id="A0ABD7EM42"/>